<dbReference type="EC" id="6.3.4.18" evidence="5 6"/>
<dbReference type="InterPro" id="IPR011054">
    <property type="entry name" value="Rudment_hybrid_motif"/>
</dbReference>
<protein>
    <recommendedName>
        <fullName evidence="5 6">N5-carboxyaminoimidazole ribonucleotide synthase</fullName>
        <shortName evidence="5 6">N5-CAIR synthase</shortName>
        <ecNumber evidence="5 6">6.3.4.18</ecNumber>
    </recommendedName>
    <alternativeName>
        <fullName evidence="5 6">5-(carboxyamino)imidazole ribonucleotide synthetase</fullName>
    </alternativeName>
</protein>
<comment type="function">
    <text evidence="6">Catalyzes the ATP-dependent conversion of 5-aminoimidazole ribonucleotide (AIR) and HCO(3)- to N5-carboxyaminoimidazole ribonucleotide (N5-CAIR).</text>
</comment>
<dbReference type="InterPro" id="IPR003135">
    <property type="entry name" value="ATP-grasp_carboxylate-amine"/>
</dbReference>
<evidence type="ECO:0000256" key="3">
    <source>
        <dbReference type="ARBA" id="ARBA00022755"/>
    </source>
</evidence>
<feature type="binding site" evidence="5">
    <location>
        <position position="144"/>
    </location>
    <ligand>
        <name>ATP</name>
        <dbReference type="ChEBI" id="CHEBI:30616"/>
    </ligand>
</feature>
<dbReference type="NCBIfam" id="NF004675">
    <property type="entry name" value="PRK06019.1-1"/>
    <property type="match status" value="1"/>
</dbReference>
<dbReference type="NCBIfam" id="NF004679">
    <property type="entry name" value="PRK06019.1-5"/>
    <property type="match status" value="1"/>
</dbReference>
<proteinExistence type="inferred from homology"/>
<dbReference type="GO" id="GO:0046872">
    <property type="term" value="F:metal ion binding"/>
    <property type="evidence" value="ECO:0007669"/>
    <property type="project" value="InterPro"/>
</dbReference>
<dbReference type="GO" id="GO:0004638">
    <property type="term" value="F:phosphoribosylaminoimidazole carboxylase activity"/>
    <property type="evidence" value="ECO:0007669"/>
    <property type="project" value="InterPro"/>
</dbReference>
<dbReference type="GO" id="GO:0006189">
    <property type="term" value="P:'de novo' IMP biosynthetic process"/>
    <property type="evidence" value="ECO:0007669"/>
    <property type="project" value="UniProtKB-UniRule"/>
</dbReference>
<sequence length="355" mass="37741">MLKSGARIGILGGGQLGRMLAMDAARLGFDVHIFTPEDNSPAARVAAACTVAPYDDLDAVARFAAGVDVVTYEFENVPVETARKAGEHAALRPGVKALEVCQDRVTEKRFVNEAGIETTPWRAVSSADEAEAAIEALGTPAILKTRRMGYDGKGQQVIRKPSDAVAAFEALGGVACILEAFAPFTREVSVVAARSLDGQIEAYPLAENHHEGGILRTSIAPAPGADVLAGEALRIASAILEGLDYVGVLAVELFVLDDGRLWVNEIAPRVHNTGHWTMDACAVSQFEQHIRAIAGWPLGEPSPHSAARMDNLIGDDVARWQALASEPGVCLHLYGKGEAREGRKMGHVNRLSPLS</sequence>
<dbReference type="Gene3D" id="3.40.50.20">
    <property type="match status" value="1"/>
</dbReference>
<keyword evidence="8" id="KW-1185">Reference proteome</keyword>
<dbReference type="PROSITE" id="PS50975">
    <property type="entry name" value="ATP_GRASP"/>
    <property type="match status" value="1"/>
</dbReference>
<dbReference type="NCBIfam" id="TIGR01161">
    <property type="entry name" value="purK"/>
    <property type="match status" value="1"/>
</dbReference>
<dbReference type="InterPro" id="IPR029752">
    <property type="entry name" value="D-isomer_DH_CS1"/>
</dbReference>
<dbReference type="KEGG" id="gak:X907_1111"/>
<feature type="binding site" evidence="5">
    <location>
        <begin position="264"/>
        <end position="265"/>
    </location>
    <ligand>
        <name>ATP</name>
        <dbReference type="ChEBI" id="CHEBI:30616"/>
    </ligand>
</feature>
<evidence type="ECO:0000313" key="8">
    <source>
        <dbReference type="Proteomes" id="UP000286954"/>
    </source>
</evidence>
<feature type="binding site" evidence="5">
    <location>
        <position position="187"/>
    </location>
    <ligand>
        <name>ATP</name>
        <dbReference type="ChEBI" id="CHEBI:30616"/>
    </ligand>
</feature>
<dbReference type="InterPro" id="IPR016185">
    <property type="entry name" value="PreATP-grasp_dom_sf"/>
</dbReference>
<dbReference type="FunFam" id="3.30.470.20:FF:000029">
    <property type="entry name" value="N5-carboxyaminoimidazole ribonucleotide synthase"/>
    <property type="match status" value="1"/>
</dbReference>
<dbReference type="GO" id="GO:0034028">
    <property type="term" value="F:5-(carboxyamino)imidazole ribonucleotide synthase activity"/>
    <property type="evidence" value="ECO:0007669"/>
    <property type="project" value="UniProtKB-UniRule"/>
</dbReference>
<feature type="binding site" evidence="5">
    <location>
        <position position="210"/>
    </location>
    <ligand>
        <name>ATP</name>
        <dbReference type="ChEBI" id="CHEBI:30616"/>
    </ligand>
</feature>
<evidence type="ECO:0000256" key="4">
    <source>
        <dbReference type="ARBA" id="ARBA00022840"/>
    </source>
</evidence>
<dbReference type="InterPro" id="IPR054350">
    <property type="entry name" value="PurT/PurK_preATP-grasp"/>
</dbReference>
<evidence type="ECO:0000256" key="5">
    <source>
        <dbReference type="HAMAP-Rule" id="MF_01928"/>
    </source>
</evidence>
<dbReference type="EMBL" id="CP018911">
    <property type="protein sequence ID" value="AZU03649.1"/>
    <property type="molecule type" value="Genomic_DNA"/>
</dbReference>
<keyword evidence="3 5" id="KW-0658">Purine biosynthesis</keyword>
<dbReference type="UniPathway" id="UPA00074">
    <property type="reaction ID" value="UER00942"/>
</dbReference>
<dbReference type="Pfam" id="PF17769">
    <property type="entry name" value="PurK_C"/>
    <property type="match status" value="1"/>
</dbReference>
<dbReference type="InterPro" id="IPR011761">
    <property type="entry name" value="ATP-grasp"/>
</dbReference>
<comment type="similarity">
    <text evidence="5 6">Belongs to the PurK/PurT family.</text>
</comment>
<evidence type="ECO:0000313" key="7">
    <source>
        <dbReference type="EMBL" id="AZU03649.1"/>
    </source>
</evidence>
<dbReference type="OrthoDB" id="9804625at2"/>
<feature type="binding site" evidence="5">
    <location>
        <position position="104"/>
    </location>
    <ligand>
        <name>ATP</name>
        <dbReference type="ChEBI" id="CHEBI:30616"/>
    </ligand>
</feature>
<comment type="function">
    <text evidence="5">Catalyzes the ATP-dependent conversion of 5-aminoimidazole ribonucleotide (AIR) and HCO(3)(-) to N5-carboxyaminoimidazole ribonucleotide (N5-CAIR).</text>
</comment>
<dbReference type="FunFam" id="3.30.1490.20:FF:000015">
    <property type="entry name" value="N5-carboxyaminoimidazole ribonucleotide synthase"/>
    <property type="match status" value="1"/>
</dbReference>
<feature type="binding site" evidence="5">
    <location>
        <begin position="149"/>
        <end position="155"/>
    </location>
    <ligand>
        <name>ATP</name>
        <dbReference type="ChEBI" id="CHEBI:30616"/>
    </ligand>
</feature>
<comment type="catalytic activity">
    <reaction evidence="5 6">
        <text>5-amino-1-(5-phospho-beta-D-ribosyl)imidazole + hydrogencarbonate + ATP = 5-carboxyamino-1-(5-phospho-D-ribosyl)imidazole + ADP + phosphate + 2 H(+)</text>
        <dbReference type="Rhea" id="RHEA:19317"/>
        <dbReference type="ChEBI" id="CHEBI:15378"/>
        <dbReference type="ChEBI" id="CHEBI:17544"/>
        <dbReference type="ChEBI" id="CHEBI:30616"/>
        <dbReference type="ChEBI" id="CHEBI:43474"/>
        <dbReference type="ChEBI" id="CHEBI:58730"/>
        <dbReference type="ChEBI" id="CHEBI:137981"/>
        <dbReference type="ChEBI" id="CHEBI:456216"/>
        <dbReference type="EC" id="6.3.4.18"/>
    </reaction>
</comment>
<dbReference type="PANTHER" id="PTHR11609:SF5">
    <property type="entry name" value="PHOSPHORIBOSYLAMINOIMIDAZOLE CARBOXYLASE"/>
    <property type="match status" value="1"/>
</dbReference>
<dbReference type="PANTHER" id="PTHR11609">
    <property type="entry name" value="PURINE BIOSYNTHESIS PROTEIN 6/7, PUR6/7"/>
    <property type="match status" value="1"/>
</dbReference>
<dbReference type="NCBIfam" id="NF004676">
    <property type="entry name" value="PRK06019.1-2"/>
    <property type="match status" value="1"/>
</dbReference>
<dbReference type="SUPFAM" id="SSF52440">
    <property type="entry name" value="PreATP-grasp domain"/>
    <property type="match status" value="1"/>
</dbReference>
<dbReference type="GO" id="GO:0005829">
    <property type="term" value="C:cytosol"/>
    <property type="evidence" value="ECO:0007669"/>
    <property type="project" value="TreeGrafter"/>
</dbReference>
<dbReference type="Gene3D" id="3.30.1490.20">
    <property type="entry name" value="ATP-grasp fold, A domain"/>
    <property type="match status" value="1"/>
</dbReference>
<dbReference type="SUPFAM" id="SSF51246">
    <property type="entry name" value="Rudiment single hybrid motif"/>
    <property type="match status" value="1"/>
</dbReference>
<keyword evidence="1 5" id="KW-0436">Ligase</keyword>
<comment type="subunit">
    <text evidence="5 6">Homodimer.</text>
</comment>
<keyword evidence="4 5" id="KW-0067">ATP-binding</keyword>
<dbReference type="SUPFAM" id="SSF56059">
    <property type="entry name" value="Glutathione synthetase ATP-binding domain-like"/>
    <property type="match status" value="1"/>
</dbReference>
<dbReference type="Pfam" id="PF02222">
    <property type="entry name" value="ATP-grasp"/>
    <property type="match status" value="1"/>
</dbReference>
<dbReference type="PROSITE" id="PS00065">
    <property type="entry name" value="D_2_HYDROXYACID_DH_1"/>
    <property type="match status" value="1"/>
</dbReference>
<name>A0A3T0E8K7_9PROT</name>
<dbReference type="GO" id="GO:0016616">
    <property type="term" value="F:oxidoreductase activity, acting on the CH-OH group of donors, NAD or NADP as acceptor"/>
    <property type="evidence" value="ECO:0007669"/>
    <property type="project" value="UniProtKB-ARBA"/>
</dbReference>
<comment type="caution">
    <text evidence="5">Lacks conserved residue(s) required for the propagation of feature annotation.</text>
</comment>
<dbReference type="Gene3D" id="3.30.470.20">
    <property type="entry name" value="ATP-grasp fold, B domain"/>
    <property type="match status" value="1"/>
</dbReference>
<keyword evidence="2 5" id="KW-0547">Nucleotide-binding</keyword>
<dbReference type="HAMAP" id="MF_01928">
    <property type="entry name" value="PurK"/>
    <property type="match status" value="1"/>
</dbReference>
<evidence type="ECO:0000256" key="1">
    <source>
        <dbReference type="ARBA" id="ARBA00022598"/>
    </source>
</evidence>
<dbReference type="Pfam" id="PF22660">
    <property type="entry name" value="RS_preATP-grasp-like"/>
    <property type="match status" value="1"/>
</dbReference>
<reference evidence="7 8" key="1">
    <citation type="submission" date="2016-12" db="EMBL/GenBank/DDBJ databases">
        <title>The genome of dimorphic prosthecate Glycocaulis alkaliphilus 6b-8t, isolated from crude oil dictates its adaptability in petroleum environments.</title>
        <authorList>
            <person name="Wu X.-L."/>
            <person name="Geng S."/>
        </authorList>
    </citation>
    <scope>NUCLEOTIDE SEQUENCE [LARGE SCALE GENOMIC DNA]</scope>
    <source>
        <strain evidence="7 8">6B-8</strain>
    </source>
</reference>
<dbReference type="AlphaFoldDB" id="A0A3T0E8K7"/>
<dbReference type="InterPro" id="IPR040686">
    <property type="entry name" value="PurK_C"/>
</dbReference>
<accession>A0A3T0E8K7</accession>
<dbReference type="GO" id="GO:0005524">
    <property type="term" value="F:ATP binding"/>
    <property type="evidence" value="ECO:0007669"/>
    <property type="project" value="UniProtKB-UniRule"/>
</dbReference>
<dbReference type="RefSeq" id="WP_127566020.1">
    <property type="nucleotide sequence ID" value="NZ_BMFB01000005.1"/>
</dbReference>
<evidence type="ECO:0000256" key="6">
    <source>
        <dbReference type="RuleBase" id="RU361200"/>
    </source>
</evidence>
<evidence type="ECO:0000256" key="2">
    <source>
        <dbReference type="ARBA" id="ARBA00022741"/>
    </source>
</evidence>
<dbReference type="Proteomes" id="UP000286954">
    <property type="component" value="Chromosome"/>
</dbReference>
<dbReference type="InterPro" id="IPR013815">
    <property type="entry name" value="ATP_grasp_subdomain_1"/>
</dbReference>
<comment type="pathway">
    <text evidence="5 6">Purine metabolism; IMP biosynthesis via de novo pathway; 5-amino-1-(5-phospho-D-ribosyl)imidazole-4-carboxylate from 5-amino-1-(5-phospho-D-ribosyl)imidazole (N5-CAIR route): step 1/2.</text>
</comment>
<dbReference type="InterPro" id="IPR005875">
    <property type="entry name" value="PurK"/>
</dbReference>
<organism evidence="7 8">
    <name type="scientific">Glycocaulis alkaliphilus</name>
    <dbReference type="NCBI Taxonomy" id="1434191"/>
    <lineage>
        <taxon>Bacteria</taxon>
        <taxon>Pseudomonadati</taxon>
        <taxon>Pseudomonadota</taxon>
        <taxon>Alphaproteobacteria</taxon>
        <taxon>Maricaulales</taxon>
        <taxon>Maricaulaceae</taxon>
        <taxon>Glycocaulis</taxon>
    </lineage>
</organism>
<gene>
    <name evidence="5 6" type="primary">purK</name>
    <name evidence="7" type="ORF">X907_1111</name>
</gene>